<accession>A0A1M5NQY4</accession>
<dbReference type="Proteomes" id="UP000189796">
    <property type="component" value="Chromosome I"/>
</dbReference>
<feature type="transmembrane region" description="Helical" evidence="2">
    <location>
        <begin position="458"/>
        <end position="479"/>
    </location>
</feature>
<dbReference type="EMBL" id="LT670817">
    <property type="protein sequence ID" value="SHG91952.1"/>
    <property type="molecule type" value="Genomic_DNA"/>
</dbReference>
<evidence type="ECO:0000256" key="2">
    <source>
        <dbReference type="SAM" id="Phobius"/>
    </source>
</evidence>
<name>A0A1M5NQY4_9BRAD</name>
<gene>
    <name evidence="3" type="ORF">SAMN05443248_3085</name>
</gene>
<feature type="transmembrane region" description="Helical" evidence="2">
    <location>
        <begin position="7"/>
        <end position="25"/>
    </location>
</feature>
<evidence type="ECO:0000256" key="1">
    <source>
        <dbReference type="SAM" id="MobiDB-lite"/>
    </source>
</evidence>
<feature type="transmembrane region" description="Helical" evidence="2">
    <location>
        <begin position="45"/>
        <end position="65"/>
    </location>
</feature>
<dbReference type="OrthoDB" id="8234347at2"/>
<keyword evidence="2" id="KW-0812">Transmembrane</keyword>
<dbReference type="AlphaFoldDB" id="A0A1M5NQY4"/>
<keyword evidence="2" id="KW-0472">Membrane</keyword>
<keyword evidence="2" id="KW-1133">Transmembrane helix</keyword>
<proteinExistence type="predicted"/>
<sequence length="655" mass="69437">MSDAYKIGVSIVLANGMSSVLAVIGKDLLGLKTSVGEVEKGFGKWGTAIAGVGLMLGGAGILGVMTKLVETAADFQDAMTKVSQLNPKVAELVNNGEIRKLSFGLATKLGMKVEDVANIYGGVFGVLQDPEEAEKITPYAARYARLMEMRHPGSHPEESINTLMRAGELSGRLSTNGAIDPEKVKKWFDTVAQLQAATHGQVDAQTLLGLAQQAGGGAMRGLTEEGFDHMAILSQMMGGQRAGTALLSLRSQMTGSMMKRNAEAMLDYNVLRPGEATSEGGHVSLTPEATSRLLGMLNKDPVKFVDYLVKTLEAQGITDQEQQIEAISRMVGRQTSNREIQDILLSRQQMERETTGLKQGATVDEGLAGFDRNLHAAQQNLGAAWHNLQVAMGEQETDKFADILNKIASGLNSVTDSITRLTPEQMDKIFEVITGIAVGMITIGGILTAALVTSIVGLPVILGAAGFAFAAVGATIAAFNWDKITANAEGARKDILSWENIKKSFSLGVIGEGLSWVGARIVDLSHLVDHGLTTMFNGIESAISGFINFIEGLYNRVKGLVGPSAPLPESHTAPNAYGSWTPAQMLAAGMSPVSFNPGTDRPKPQPVSLSLNVDGRTLAQTVSAQLAELMMFPTGAGAPDHWGQWADADSNLSTT</sequence>
<organism evidence="3 4">
    <name type="scientific">Bradyrhizobium erythrophlei</name>
    <dbReference type="NCBI Taxonomy" id="1437360"/>
    <lineage>
        <taxon>Bacteria</taxon>
        <taxon>Pseudomonadati</taxon>
        <taxon>Pseudomonadota</taxon>
        <taxon>Alphaproteobacteria</taxon>
        <taxon>Hyphomicrobiales</taxon>
        <taxon>Nitrobacteraceae</taxon>
        <taxon>Bradyrhizobium</taxon>
    </lineage>
</organism>
<protein>
    <recommendedName>
        <fullName evidence="5">Phage-related minor tail protein</fullName>
    </recommendedName>
</protein>
<feature type="transmembrane region" description="Helical" evidence="2">
    <location>
        <begin position="429"/>
        <end position="452"/>
    </location>
</feature>
<reference evidence="3 4" key="1">
    <citation type="submission" date="2016-11" db="EMBL/GenBank/DDBJ databases">
        <authorList>
            <person name="Jaros S."/>
            <person name="Januszkiewicz K."/>
            <person name="Wedrychowicz H."/>
        </authorList>
    </citation>
    <scope>NUCLEOTIDE SEQUENCE [LARGE SCALE GENOMIC DNA]</scope>
    <source>
        <strain evidence="3 4">GAS138</strain>
    </source>
</reference>
<evidence type="ECO:0000313" key="4">
    <source>
        <dbReference type="Proteomes" id="UP000189796"/>
    </source>
</evidence>
<dbReference type="RefSeq" id="WP_079602027.1">
    <property type="nucleotide sequence ID" value="NZ_LT670817.1"/>
</dbReference>
<feature type="region of interest" description="Disordered" evidence="1">
    <location>
        <begin position="591"/>
        <end position="610"/>
    </location>
</feature>
<evidence type="ECO:0008006" key="5">
    <source>
        <dbReference type="Google" id="ProtNLM"/>
    </source>
</evidence>
<evidence type="ECO:0000313" key="3">
    <source>
        <dbReference type="EMBL" id="SHG91952.1"/>
    </source>
</evidence>